<evidence type="ECO:0000313" key="3">
    <source>
        <dbReference type="EMBL" id="MDP2521527.1"/>
    </source>
</evidence>
<comment type="similarity">
    <text evidence="1">Belongs to the SlyX family.</text>
</comment>
<dbReference type="Proteomes" id="UP001169862">
    <property type="component" value="Unassembled WGS sequence"/>
</dbReference>
<comment type="caution">
    <text evidence="2">The sequence shown here is derived from an EMBL/GenBank/DDBJ whole genome shotgun (WGS) entry which is preliminary data.</text>
</comment>
<dbReference type="HAMAP" id="MF_00715">
    <property type="entry name" value="SlyX"/>
    <property type="match status" value="1"/>
</dbReference>
<dbReference type="RefSeq" id="WP_075172964.1">
    <property type="nucleotide sequence ID" value="NZ_CAXHZV010000002.1"/>
</dbReference>
<dbReference type="EMBL" id="JAUOPG010000002">
    <property type="protein sequence ID" value="MDO6452842.1"/>
    <property type="molecule type" value="Genomic_DNA"/>
</dbReference>
<dbReference type="EMBL" id="JAUYVO010000002">
    <property type="protein sequence ID" value="MDP2521527.1"/>
    <property type="molecule type" value="Genomic_DNA"/>
</dbReference>
<protein>
    <recommendedName>
        <fullName evidence="1">Protein SlyX homolog</fullName>
    </recommendedName>
</protein>
<evidence type="ECO:0000313" key="2">
    <source>
        <dbReference type="EMBL" id="MDO6452842.1"/>
    </source>
</evidence>
<keyword evidence="5" id="KW-1185">Reference proteome</keyword>
<proteinExistence type="inferred from homology"/>
<dbReference type="Proteomes" id="UP001177341">
    <property type="component" value="Unassembled WGS sequence"/>
</dbReference>
<organism evidence="2 4">
    <name type="scientific">Neptunomonas phycophila</name>
    <dbReference type="NCBI Taxonomy" id="1572645"/>
    <lineage>
        <taxon>Bacteria</taxon>
        <taxon>Pseudomonadati</taxon>
        <taxon>Pseudomonadota</taxon>
        <taxon>Gammaproteobacteria</taxon>
        <taxon>Oceanospirillales</taxon>
        <taxon>Oceanospirillaceae</taxon>
        <taxon>Neptunomonas</taxon>
    </lineage>
</organism>
<evidence type="ECO:0000313" key="4">
    <source>
        <dbReference type="Proteomes" id="UP001169862"/>
    </source>
</evidence>
<dbReference type="Pfam" id="PF04102">
    <property type="entry name" value="SlyX"/>
    <property type="match status" value="1"/>
</dbReference>
<evidence type="ECO:0000256" key="1">
    <source>
        <dbReference type="HAMAP-Rule" id="MF_00715"/>
    </source>
</evidence>
<evidence type="ECO:0000313" key="5">
    <source>
        <dbReference type="Proteomes" id="UP001177341"/>
    </source>
</evidence>
<dbReference type="PANTHER" id="PTHR36508:SF1">
    <property type="entry name" value="PROTEIN SLYX"/>
    <property type="match status" value="1"/>
</dbReference>
<name>A0AAW7XIE8_9GAMM</name>
<reference evidence="2" key="1">
    <citation type="submission" date="2023-07" db="EMBL/GenBank/DDBJ databases">
        <title>Genome content predicts the carbon catabolic preferences of heterotrophic bacteria.</title>
        <authorList>
            <person name="Gralka M."/>
        </authorList>
    </citation>
    <scope>NUCLEOTIDE SEQUENCE</scope>
    <source>
        <strain evidence="3">5G01</strain>
        <strain evidence="2">I2M16</strain>
    </source>
</reference>
<dbReference type="AlphaFoldDB" id="A0AAW7XIE8"/>
<dbReference type="PANTHER" id="PTHR36508">
    <property type="entry name" value="PROTEIN SLYX"/>
    <property type="match status" value="1"/>
</dbReference>
<sequence>MPENDQEQRISDLEMRVAFQEDTLDKLSDVIAEQDRIITDLRRAITLLNDQLKKVDTRQDLPSDEPPPPHY</sequence>
<dbReference type="InterPro" id="IPR007236">
    <property type="entry name" value="SlyX"/>
</dbReference>
<accession>A0AAW7XIE8</accession>
<dbReference type="GeneID" id="89457113"/>
<dbReference type="Gene3D" id="1.20.5.300">
    <property type="match status" value="1"/>
</dbReference>
<gene>
    <name evidence="1" type="primary">slyX</name>
    <name evidence="2" type="ORF">Q4490_04630</name>
    <name evidence="3" type="ORF">Q8W30_02985</name>
</gene>